<dbReference type="SUPFAM" id="SSF103473">
    <property type="entry name" value="MFS general substrate transporter"/>
    <property type="match status" value="1"/>
</dbReference>
<keyword evidence="5" id="KW-0812">Transmembrane</keyword>
<organism evidence="10 11">
    <name type="scientific">Parenemella sanctibonifatiensis</name>
    <dbReference type="NCBI Taxonomy" id="2016505"/>
    <lineage>
        <taxon>Bacteria</taxon>
        <taxon>Bacillati</taxon>
        <taxon>Actinomycetota</taxon>
        <taxon>Actinomycetes</taxon>
        <taxon>Propionibacteriales</taxon>
        <taxon>Propionibacteriaceae</taxon>
        <taxon>Parenemella</taxon>
    </lineage>
</organism>
<evidence type="ECO:0000256" key="3">
    <source>
        <dbReference type="ARBA" id="ARBA00022448"/>
    </source>
</evidence>
<feature type="domain" description="Major facilitator superfamily (MFS) profile" evidence="9">
    <location>
        <begin position="61"/>
        <end position="496"/>
    </location>
</feature>
<dbReference type="Pfam" id="PF07690">
    <property type="entry name" value="MFS_1"/>
    <property type="match status" value="1"/>
</dbReference>
<evidence type="ECO:0000313" key="11">
    <source>
        <dbReference type="Proteomes" id="UP000216533"/>
    </source>
</evidence>
<dbReference type="Gene3D" id="1.20.1250.20">
    <property type="entry name" value="MFS general substrate transporter like domains"/>
    <property type="match status" value="1"/>
</dbReference>
<evidence type="ECO:0000256" key="1">
    <source>
        <dbReference type="ARBA" id="ARBA00004651"/>
    </source>
</evidence>
<evidence type="ECO:0000256" key="2">
    <source>
        <dbReference type="ARBA" id="ARBA00008537"/>
    </source>
</evidence>
<dbReference type="InterPro" id="IPR036259">
    <property type="entry name" value="MFS_trans_sf"/>
</dbReference>
<dbReference type="CDD" id="cd17503">
    <property type="entry name" value="MFS_LmrB_MDR_like"/>
    <property type="match status" value="1"/>
</dbReference>
<dbReference type="InterPro" id="IPR011701">
    <property type="entry name" value="MFS"/>
</dbReference>
<accession>A0A255E3P8</accession>
<keyword evidence="3" id="KW-0813">Transport</keyword>
<reference evidence="10 11" key="1">
    <citation type="submission" date="2017-07" db="EMBL/GenBank/DDBJ databases">
        <title>Draft whole genome sequences of clinical Proprionibacteriaceae strains.</title>
        <authorList>
            <person name="Bernier A.-M."/>
            <person name="Bernard K."/>
            <person name="Domingo M.-C."/>
        </authorList>
    </citation>
    <scope>NUCLEOTIDE SEQUENCE [LARGE SCALE GENOMIC DNA]</scope>
    <source>
        <strain evidence="10 11">NML 160184</strain>
    </source>
</reference>
<evidence type="ECO:0000256" key="8">
    <source>
        <dbReference type="SAM" id="MobiDB-lite"/>
    </source>
</evidence>
<keyword evidence="7" id="KW-0472">Membrane</keyword>
<evidence type="ECO:0000259" key="9">
    <source>
        <dbReference type="PROSITE" id="PS50850"/>
    </source>
</evidence>
<dbReference type="EMBL" id="NMVI01000029">
    <property type="protein sequence ID" value="OYN84002.1"/>
    <property type="molecule type" value="Genomic_DNA"/>
</dbReference>
<dbReference type="InterPro" id="IPR020846">
    <property type="entry name" value="MFS_dom"/>
</dbReference>
<dbReference type="GO" id="GO:0022857">
    <property type="term" value="F:transmembrane transporter activity"/>
    <property type="evidence" value="ECO:0007669"/>
    <property type="project" value="InterPro"/>
</dbReference>
<dbReference type="PANTHER" id="PTHR42718:SF9">
    <property type="entry name" value="MAJOR FACILITATOR SUPERFAMILY MULTIDRUG TRANSPORTER MFSC"/>
    <property type="match status" value="1"/>
</dbReference>
<comment type="subcellular location">
    <subcellularLocation>
        <location evidence="1">Cell membrane</location>
        <topology evidence="1">Multi-pass membrane protein</topology>
    </subcellularLocation>
</comment>
<protein>
    <submittedName>
        <fullName evidence="10">MFS transporter</fullName>
    </submittedName>
</protein>
<comment type="caution">
    <text evidence="10">The sequence shown here is derived from an EMBL/GenBank/DDBJ whole genome shotgun (WGS) entry which is preliminary data.</text>
</comment>
<gene>
    <name evidence="10" type="ORF">CGZ92_13155</name>
</gene>
<feature type="region of interest" description="Disordered" evidence="8">
    <location>
        <begin position="32"/>
        <end position="52"/>
    </location>
</feature>
<sequence length="506" mass="52938">MGQAVRRAGVRMTEKGHPVVADVTYSWPVNSAPPPSGQPQVADEPVLSPSSSTNRDRIPMVVWLLLCAAFVVILNETIMSLALDTLMKSLGITAAQGQWLTTAFLLTMAVVIPVSGFLLTRFGTRTMFLVAMITFSTGTVTGGIASGFEMLVAARVIQGAGTAVMMPLLMTTVMETTPKRRRGQVMGVVSMVISVAPALGPTAAGEILRYFDWPFLFWAVLPIALVALVIGGLLVRDVGERETRNVDIASVILSAFGFGGVVYALNQIAGGLSPQLVIGIILAAGGLVGFVWRQRRLESGAGPLLDLRCFEVPTFRLGVIVMSVGFAALMGVAMLWPLFLQGERGLTPDVAGRMLLPGGLAMGVLGPVIGRIVDRFGPRVVVVPGSIVVAVMLAVMSTAQATTALVLLILMHVVMSLGLAAVFTPTFAVTLNDLPTHLYAHGSALLSTIQQVAGAAGAALLVTVMALSNQQVAFLIAAGMTCAVVVLSFRYPTAVADVEGAPAPAH</sequence>
<evidence type="ECO:0000313" key="10">
    <source>
        <dbReference type="EMBL" id="OYN84002.1"/>
    </source>
</evidence>
<dbReference type="GO" id="GO:0005886">
    <property type="term" value="C:plasma membrane"/>
    <property type="evidence" value="ECO:0007669"/>
    <property type="project" value="UniProtKB-SubCell"/>
</dbReference>
<dbReference type="Gene3D" id="1.20.1720.10">
    <property type="entry name" value="Multidrug resistance protein D"/>
    <property type="match status" value="1"/>
</dbReference>
<dbReference type="AlphaFoldDB" id="A0A255E3P8"/>
<evidence type="ECO:0000256" key="6">
    <source>
        <dbReference type="ARBA" id="ARBA00022989"/>
    </source>
</evidence>
<dbReference type="InterPro" id="IPR004638">
    <property type="entry name" value="EmrB-like"/>
</dbReference>
<evidence type="ECO:0000256" key="4">
    <source>
        <dbReference type="ARBA" id="ARBA00022475"/>
    </source>
</evidence>
<comment type="similarity">
    <text evidence="2">Belongs to the major facilitator superfamily. EmrB family.</text>
</comment>
<dbReference type="PROSITE" id="PS50850">
    <property type="entry name" value="MFS"/>
    <property type="match status" value="1"/>
</dbReference>
<evidence type="ECO:0000256" key="5">
    <source>
        <dbReference type="ARBA" id="ARBA00022692"/>
    </source>
</evidence>
<keyword evidence="4" id="KW-1003">Cell membrane</keyword>
<dbReference type="Proteomes" id="UP000216533">
    <property type="component" value="Unassembled WGS sequence"/>
</dbReference>
<keyword evidence="6" id="KW-1133">Transmembrane helix</keyword>
<dbReference type="PANTHER" id="PTHR42718">
    <property type="entry name" value="MAJOR FACILITATOR SUPERFAMILY MULTIDRUG TRANSPORTER MFSC"/>
    <property type="match status" value="1"/>
</dbReference>
<dbReference type="NCBIfam" id="TIGR00711">
    <property type="entry name" value="efflux_EmrB"/>
    <property type="match status" value="1"/>
</dbReference>
<proteinExistence type="inferred from homology"/>
<dbReference type="PRINTS" id="PR01036">
    <property type="entry name" value="TCRTETB"/>
</dbReference>
<name>A0A255E3P8_9ACTN</name>
<evidence type="ECO:0000256" key="7">
    <source>
        <dbReference type="ARBA" id="ARBA00023136"/>
    </source>
</evidence>